<reference evidence="1 2" key="1">
    <citation type="submission" date="2014-04" db="EMBL/GenBank/DDBJ databases">
        <authorList>
            <consortium name="DOE Joint Genome Institute"/>
            <person name="Kuo A."/>
            <person name="Kohler A."/>
            <person name="Costa M.D."/>
            <person name="Nagy L.G."/>
            <person name="Floudas D."/>
            <person name="Copeland A."/>
            <person name="Barry K.W."/>
            <person name="Cichocki N."/>
            <person name="Veneault-Fourrey C."/>
            <person name="LaButti K."/>
            <person name="Lindquist E.A."/>
            <person name="Lipzen A."/>
            <person name="Lundell T."/>
            <person name="Morin E."/>
            <person name="Murat C."/>
            <person name="Sun H."/>
            <person name="Tunlid A."/>
            <person name="Henrissat B."/>
            <person name="Grigoriev I.V."/>
            <person name="Hibbett D.S."/>
            <person name="Martin F."/>
            <person name="Nordberg H.P."/>
            <person name="Cantor M.N."/>
            <person name="Hua S.X."/>
        </authorList>
    </citation>
    <scope>NUCLEOTIDE SEQUENCE [LARGE SCALE GENOMIC DNA]</scope>
    <source>
        <strain evidence="1 2">441</strain>
    </source>
</reference>
<keyword evidence="2" id="KW-1185">Reference proteome</keyword>
<accession>A0A0D0A8W1</accession>
<name>A0A0D0A8W1_9AGAM</name>
<evidence type="ECO:0000313" key="2">
    <source>
        <dbReference type="Proteomes" id="UP000054018"/>
    </source>
</evidence>
<dbReference type="Proteomes" id="UP000054018">
    <property type="component" value="Unassembled WGS sequence"/>
</dbReference>
<protein>
    <submittedName>
        <fullName evidence="1">Unplaced genomic scaffold scaffold_8, whole genome shotgun sequence</fullName>
    </submittedName>
</protein>
<evidence type="ECO:0000313" key="1">
    <source>
        <dbReference type="EMBL" id="KIK28423.1"/>
    </source>
</evidence>
<sequence length="75" mass="8465">MSYEGGGGRCEEVNTDGLLALNQLHESDQSRDSVPIASNQPRFTTYLPHPMKSFYHCLGSTPIELISRHYYYTLA</sequence>
<dbReference type="EMBL" id="KN833692">
    <property type="protein sequence ID" value="KIK28423.1"/>
    <property type="molecule type" value="Genomic_DNA"/>
</dbReference>
<dbReference type="HOGENOM" id="CLU_2672035_0_0_1"/>
<dbReference type="AlphaFoldDB" id="A0A0D0A8W1"/>
<reference evidence="2" key="2">
    <citation type="submission" date="2015-01" db="EMBL/GenBank/DDBJ databases">
        <title>Evolutionary Origins and Diversification of the Mycorrhizal Mutualists.</title>
        <authorList>
            <consortium name="DOE Joint Genome Institute"/>
            <consortium name="Mycorrhizal Genomics Consortium"/>
            <person name="Kohler A."/>
            <person name="Kuo A."/>
            <person name="Nagy L.G."/>
            <person name="Floudas D."/>
            <person name="Copeland A."/>
            <person name="Barry K.W."/>
            <person name="Cichocki N."/>
            <person name="Veneault-Fourrey C."/>
            <person name="LaButti K."/>
            <person name="Lindquist E.A."/>
            <person name="Lipzen A."/>
            <person name="Lundell T."/>
            <person name="Morin E."/>
            <person name="Murat C."/>
            <person name="Riley R."/>
            <person name="Ohm R."/>
            <person name="Sun H."/>
            <person name="Tunlid A."/>
            <person name="Henrissat B."/>
            <person name="Grigoriev I.V."/>
            <person name="Hibbett D.S."/>
            <person name="Martin F."/>
        </authorList>
    </citation>
    <scope>NUCLEOTIDE SEQUENCE [LARGE SCALE GENOMIC DNA]</scope>
    <source>
        <strain evidence="2">441</strain>
    </source>
</reference>
<proteinExistence type="predicted"/>
<organism evidence="1 2">
    <name type="scientific">Pisolithus microcarpus 441</name>
    <dbReference type="NCBI Taxonomy" id="765257"/>
    <lineage>
        <taxon>Eukaryota</taxon>
        <taxon>Fungi</taxon>
        <taxon>Dikarya</taxon>
        <taxon>Basidiomycota</taxon>
        <taxon>Agaricomycotina</taxon>
        <taxon>Agaricomycetes</taxon>
        <taxon>Agaricomycetidae</taxon>
        <taxon>Boletales</taxon>
        <taxon>Sclerodermatineae</taxon>
        <taxon>Pisolithaceae</taxon>
        <taxon>Pisolithus</taxon>
    </lineage>
</organism>
<gene>
    <name evidence="1" type="ORF">PISMIDRAFT_673412</name>
</gene>